<dbReference type="InterPro" id="IPR013078">
    <property type="entry name" value="His_Pase_superF_clade-1"/>
</dbReference>
<accession>A0A9D1Z8B2</accession>
<comment type="caution">
    <text evidence="1">The sequence shown here is derived from an EMBL/GenBank/DDBJ whole genome shotgun (WGS) entry which is preliminary data.</text>
</comment>
<dbReference type="Pfam" id="PF00300">
    <property type="entry name" value="His_Phos_1"/>
    <property type="match status" value="1"/>
</dbReference>
<name>A0A9D1Z8B2_9FIRM</name>
<dbReference type="CDD" id="cd07067">
    <property type="entry name" value="HP_PGM_like"/>
    <property type="match status" value="1"/>
</dbReference>
<dbReference type="InterPro" id="IPR029033">
    <property type="entry name" value="His_PPase_superfam"/>
</dbReference>
<dbReference type="Gene3D" id="3.40.50.1240">
    <property type="entry name" value="Phosphoglycerate mutase-like"/>
    <property type="match status" value="1"/>
</dbReference>
<reference evidence="1" key="1">
    <citation type="journal article" date="2021" name="PeerJ">
        <title>Extensive microbial diversity within the chicken gut microbiome revealed by metagenomics and culture.</title>
        <authorList>
            <person name="Gilroy R."/>
            <person name="Ravi A."/>
            <person name="Getino M."/>
            <person name="Pursley I."/>
            <person name="Horton D.L."/>
            <person name="Alikhan N.F."/>
            <person name="Baker D."/>
            <person name="Gharbi K."/>
            <person name="Hall N."/>
            <person name="Watson M."/>
            <person name="Adriaenssens E.M."/>
            <person name="Foster-Nyarko E."/>
            <person name="Jarju S."/>
            <person name="Secka A."/>
            <person name="Antonio M."/>
            <person name="Oren A."/>
            <person name="Chaudhuri R.R."/>
            <person name="La Ragione R."/>
            <person name="Hildebrand F."/>
            <person name="Pallen M.J."/>
        </authorList>
    </citation>
    <scope>NUCLEOTIDE SEQUENCE</scope>
    <source>
        <strain evidence="1">CHK199-9574</strain>
    </source>
</reference>
<reference evidence="1" key="2">
    <citation type="submission" date="2021-04" db="EMBL/GenBank/DDBJ databases">
        <authorList>
            <person name="Gilroy R."/>
        </authorList>
    </citation>
    <scope>NUCLEOTIDE SEQUENCE</scope>
    <source>
        <strain evidence="1">CHK199-9574</strain>
    </source>
</reference>
<evidence type="ECO:0000313" key="1">
    <source>
        <dbReference type="EMBL" id="HIY78084.1"/>
    </source>
</evidence>
<sequence length="241" mass="27342">MRLIFIRHGDPDYARDSVTEKGEREIALLAEKLAEEQITDIYISPLGRAQKTAQATLSRIGRTGETCAWLKEFTVPVLMPDTGKEHLVWDFPPRFIEKYPALYSANDWLNLPFIRASRVPEAYAEAAQGLDRVLEAHGYRRKGMVYEVTGSNRDTLVFFCHLGITGILLSHLFNMSPVPLLQHFFAAPSSVTVLFSEEREKGIAQFRCSVFGDTTHLYLGKEPPSVMGKFCEIFDSDERHE</sequence>
<dbReference type="SUPFAM" id="SSF53254">
    <property type="entry name" value="Phosphoglycerate mutase-like"/>
    <property type="match status" value="1"/>
</dbReference>
<organism evidence="1 2">
    <name type="scientific">Candidatus Borkfalkia excrementavium</name>
    <dbReference type="NCBI Taxonomy" id="2838505"/>
    <lineage>
        <taxon>Bacteria</taxon>
        <taxon>Bacillati</taxon>
        <taxon>Bacillota</taxon>
        <taxon>Clostridia</taxon>
        <taxon>Christensenellales</taxon>
        <taxon>Christensenellaceae</taxon>
        <taxon>Candidatus Borkfalkia</taxon>
    </lineage>
</organism>
<dbReference type="SMART" id="SM00855">
    <property type="entry name" value="PGAM"/>
    <property type="match status" value="1"/>
</dbReference>
<dbReference type="AlphaFoldDB" id="A0A9D1Z8B2"/>
<proteinExistence type="predicted"/>
<gene>
    <name evidence="1" type="ORF">H9728_03480</name>
</gene>
<evidence type="ECO:0000313" key="2">
    <source>
        <dbReference type="Proteomes" id="UP000824135"/>
    </source>
</evidence>
<dbReference type="EMBL" id="DXCO01000027">
    <property type="protein sequence ID" value="HIY78084.1"/>
    <property type="molecule type" value="Genomic_DNA"/>
</dbReference>
<protein>
    <submittedName>
        <fullName evidence="1">Histidine phosphatase family protein</fullName>
    </submittedName>
</protein>
<dbReference type="Proteomes" id="UP000824135">
    <property type="component" value="Unassembled WGS sequence"/>
</dbReference>